<gene>
    <name evidence="1" type="ORF">SAMN02745108_00441</name>
</gene>
<sequence>MTLDEKMHELYYELKPKCEKEGLNLAWEVHKAIRKFRKENPDLDEQWSREAECL</sequence>
<dbReference type="STRING" id="28122.SAMN02745108_00441"/>
<dbReference type="RefSeq" id="WP_158222136.1">
    <property type="nucleotide sequence ID" value="NZ_FUWU01000005.1"/>
</dbReference>
<reference evidence="1 2" key="1">
    <citation type="submission" date="2017-02" db="EMBL/GenBank/DDBJ databases">
        <authorList>
            <person name="Peterson S.W."/>
        </authorList>
    </citation>
    <scope>NUCLEOTIDE SEQUENCE [LARGE SCALE GENOMIC DNA]</scope>
    <source>
        <strain evidence="1 2">ATCC 43854</strain>
    </source>
</reference>
<evidence type="ECO:0000313" key="2">
    <source>
        <dbReference type="Proteomes" id="UP000190449"/>
    </source>
</evidence>
<dbReference type="Proteomes" id="UP000190449">
    <property type="component" value="Unassembled WGS sequence"/>
</dbReference>
<protein>
    <submittedName>
        <fullName evidence="1">Uncharacterized protein</fullName>
    </submittedName>
</protein>
<evidence type="ECO:0000313" key="1">
    <source>
        <dbReference type="EMBL" id="SJZ40311.1"/>
    </source>
</evidence>
<dbReference type="EMBL" id="FUWU01000005">
    <property type="protein sequence ID" value="SJZ40311.1"/>
    <property type="molecule type" value="Genomic_DNA"/>
</dbReference>
<proteinExistence type="predicted"/>
<accession>A0A1T4KD45</accession>
<dbReference type="AlphaFoldDB" id="A0A1T4KD45"/>
<organism evidence="1 2">
    <name type="scientific">Fibrobacter intestinalis</name>
    <dbReference type="NCBI Taxonomy" id="28122"/>
    <lineage>
        <taxon>Bacteria</taxon>
        <taxon>Pseudomonadati</taxon>
        <taxon>Fibrobacterota</taxon>
        <taxon>Fibrobacteria</taxon>
        <taxon>Fibrobacterales</taxon>
        <taxon>Fibrobacteraceae</taxon>
        <taxon>Fibrobacter</taxon>
    </lineage>
</organism>
<name>A0A1T4KD45_9BACT</name>